<evidence type="ECO:0000313" key="2">
    <source>
        <dbReference type="Proteomes" id="UP001574673"/>
    </source>
</evidence>
<dbReference type="EMBL" id="JBEUWX010000002">
    <property type="protein sequence ID" value="MFA9949351.1"/>
    <property type="molecule type" value="Genomic_DNA"/>
</dbReference>
<keyword evidence="2" id="KW-1185">Reference proteome</keyword>
<dbReference type="InterPro" id="IPR003795">
    <property type="entry name" value="DUF192"/>
</dbReference>
<dbReference type="Pfam" id="PF02643">
    <property type="entry name" value="DUF192"/>
    <property type="match status" value="1"/>
</dbReference>
<protein>
    <submittedName>
        <fullName evidence="1">DUF192 domain-containing protein</fullName>
    </submittedName>
</protein>
<proteinExistence type="predicted"/>
<name>A0ABV4UDC2_9RHOO</name>
<comment type="caution">
    <text evidence="1">The sequence shown here is derived from an EMBL/GenBank/DDBJ whole genome shotgun (WGS) entry which is preliminary data.</text>
</comment>
<dbReference type="PANTHER" id="PTHR37953">
    <property type="entry name" value="UPF0127 PROTEIN MJ1496"/>
    <property type="match status" value="1"/>
</dbReference>
<reference evidence="2" key="1">
    <citation type="submission" date="2024-06" db="EMBL/GenBank/DDBJ databases">
        <title>Radixoralia hellwigii gen. nov., sp nov., isolated from a root canal in the human oral cavity.</title>
        <authorList>
            <person name="Bartsch S."/>
            <person name="Wittmer A."/>
            <person name="Schulz A.-K."/>
            <person name="Neumann-Schaal M."/>
            <person name="Wolf J."/>
            <person name="Gronow S."/>
            <person name="Tennert C."/>
            <person name="Haecker G."/>
            <person name="Cieplik F."/>
            <person name="Al-Ahmad A."/>
        </authorList>
    </citation>
    <scope>NUCLEOTIDE SEQUENCE [LARGE SCALE GENOMIC DNA]</scope>
    <source>
        <strain evidence="2">Wk13</strain>
    </source>
</reference>
<accession>A0ABV4UDC2</accession>
<dbReference type="RefSeq" id="WP_418890488.1">
    <property type="nucleotide sequence ID" value="NZ_JBEUWX010000002.1"/>
</dbReference>
<dbReference type="Gene3D" id="2.60.120.1140">
    <property type="entry name" value="Protein of unknown function DUF192"/>
    <property type="match status" value="1"/>
</dbReference>
<organism evidence="1 2">
    <name type="scientific">Dentiradicibacter hellwigii</name>
    <dbReference type="NCBI Taxonomy" id="3149053"/>
    <lineage>
        <taxon>Bacteria</taxon>
        <taxon>Pseudomonadati</taxon>
        <taxon>Pseudomonadota</taxon>
        <taxon>Betaproteobacteria</taxon>
        <taxon>Rhodocyclales</taxon>
        <taxon>Rhodocyclaceae</taxon>
        <taxon>Dentiradicibacter</taxon>
    </lineage>
</organism>
<gene>
    <name evidence="1" type="ORF">ABCS64_03245</name>
</gene>
<dbReference type="Proteomes" id="UP001574673">
    <property type="component" value="Unassembled WGS sequence"/>
</dbReference>
<sequence>MLLSRFPHLPMTFSRICLGVLTASITPLAGAQQTTAPYLALNAGIHRIEAEIAADQPTRMQGLMQRKHLPVNHGMLFVFPVADRHCMWMRNTLIPLSVAFLDAEGKILNIENMQPQTEKNHCASAPAHFALEMNSGWFASKGIRAGQRIGGIGKAPPPR</sequence>
<dbReference type="InterPro" id="IPR038695">
    <property type="entry name" value="Saro_0823-like_sf"/>
</dbReference>
<evidence type="ECO:0000313" key="1">
    <source>
        <dbReference type="EMBL" id="MFA9949351.1"/>
    </source>
</evidence>
<dbReference type="PANTHER" id="PTHR37953:SF1">
    <property type="entry name" value="UPF0127 PROTEIN MJ1496"/>
    <property type="match status" value="1"/>
</dbReference>